<dbReference type="Gene3D" id="1.10.10.10">
    <property type="entry name" value="Winged helix-like DNA-binding domain superfamily/Winged helix DNA-binding domain"/>
    <property type="match status" value="1"/>
</dbReference>
<dbReference type="Pfam" id="PF01498">
    <property type="entry name" value="HTH_Tnp_Tc3_2"/>
    <property type="match status" value="1"/>
</dbReference>
<sequence>MQTKELLKDVRDKIVDLQKPGPGYKIIIAKQLGEKVSTVGTMICKWKKQKTTVSLPRAGAPCKISPCGIARIMRTATKQPRTTQGELVNDLRAAGTIVTKKTIGNTLRCEGLKSCSARKVPLLKTAHVKACLKFANALLNDPEENWLKVRLQTQAGYRNILDCVVRMYRDETVHGFFKGMSFPLLSVAVANSITFGTYSNVLLYLCDTTHCERNFNPPSYGHICVAGCVSGMVQAVILAPVDLIKVRLQNQTHQYSLRGALSKASQPRYRGPVHSAVSIFQEEGIRGMFRGGWALVVRDTPTMAVYFLTYTGLCRGMMEERQEPGPVTVLIAGGFAGTA</sequence>
<dbReference type="AlphaFoldDB" id="A0A9Q0X9V4"/>
<name>A0A9Q0X9V4_9SAUR</name>
<evidence type="ECO:0000256" key="3">
    <source>
        <dbReference type="ARBA" id="ARBA00022448"/>
    </source>
</evidence>
<feature type="domain" description="Sleeping Beauty transposase HTH" evidence="12">
    <location>
        <begin position="2"/>
        <end position="52"/>
    </location>
</feature>
<keyword evidence="3 10" id="KW-0813">Transport</keyword>
<comment type="similarity">
    <text evidence="2 10">Belongs to the mitochondrial carrier (TC 2.A.29) family.</text>
</comment>
<dbReference type="SUPFAM" id="SSF46689">
    <property type="entry name" value="Homeodomain-like"/>
    <property type="match status" value="1"/>
</dbReference>
<keyword evidence="6" id="KW-1133">Transmembrane helix</keyword>
<dbReference type="SUPFAM" id="SSF103506">
    <property type="entry name" value="Mitochondrial carrier"/>
    <property type="match status" value="1"/>
</dbReference>
<keyword evidence="7" id="KW-0496">Mitochondrion</keyword>
<dbReference type="Pfam" id="PF00153">
    <property type="entry name" value="Mito_carr"/>
    <property type="match status" value="2"/>
</dbReference>
<evidence type="ECO:0000256" key="2">
    <source>
        <dbReference type="ARBA" id="ARBA00006375"/>
    </source>
</evidence>
<protein>
    <submittedName>
        <fullName evidence="13">Uncharacterized protein</fullName>
    </submittedName>
</protein>
<evidence type="ECO:0000256" key="5">
    <source>
        <dbReference type="ARBA" id="ARBA00022737"/>
    </source>
</evidence>
<dbReference type="InterPro" id="IPR002492">
    <property type="entry name" value="Transposase_Tc1-like"/>
</dbReference>
<evidence type="ECO:0000259" key="12">
    <source>
        <dbReference type="Pfam" id="PF25787"/>
    </source>
</evidence>
<keyword evidence="14" id="KW-1185">Reference proteome</keyword>
<dbReference type="EMBL" id="JAPFRF010000019">
    <property type="protein sequence ID" value="KAJ7307454.1"/>
    <property type="molecule type" value="Genomic_DNA"/>
</dbReference>
<dbReference type="GO" id="GO:0031966">
    <property type="term" value="C:mitochondrial membrane"/>
    <property type="evidence" value="ECO:0007669"/>
    <property type="project" value="UniProtKB-SubCell"/>
</dbReference>
<comment type="subcellular location">
    <subcellularLocation>
        <location evidence="1">Mitochondrion membrane</location>
        <topology evidence="1">Multi-pass membrane protein</topology>
    </subcellularLocation>
</comment>
<dbReference type="Gene3D" id="1.50.40.10">
    <property type="entry name" value="Mitochondrial carrier domain"/>
    <property type="match status" value="1"/>
</dbReference>
<dbReference type="GO" id="GO:0022857">
    <property type="term" value="F:transmembrane transporter activity"/>
    <property type="evidence" value="ECO:0007669"/>
    <property type="project" value="TreeGrafter"/>
</dbReference>
<dbReference type="InterPro" id="IPR036388">
    <property type="entry name" value="WH-like_DNA-bd_sf"/>
</dbReference>
<dbReference type="OrthoDB" id="193856at2759"/>
<keyword evidence="5" id="KW-0677">Repeat</keyword>
<proteinExistence type="inferred from homology"/>
<evidence type="ECO:0000256" key="4">
    <source>
        <dbReference type="ARBA" id="ARBA00022692"/>
    </source>
</evidence>
<dbReference type="Pfam" id="PF25787">
    <property type="entry name" value="HTH_SB"/>
    <property type="match status" value="1"/>
</dbReference>
<keyword evidence="4 9" id="KW-0812">Transmembrane</keyword>
<dbReference type="PANTHER" id="PTHR45624:SF6">
    <property type="entry name" value="SOLUTE CARRIER FAMILY 25 MEMBER 45"/>
    <property type="match status" value="1"/>
</dbReference>
<dbReference type="InterPro" id="IPR050567">
    <property type="entry name" value="Mitochondrial_Carrier"/>
</dbReference>
<evidence type="ECO:0000256" key="8">
    <source>
        <dbReference type="ARBA" id="ARBA00023136"/>
    </source>
</evidence>
<evidence type="ECO:0000256" key="10">
    <source>
        <dbReference type="RuleBase" id="RU000488"/>
    </source>
</evidence>
<evidence type="ECO:0000256" key="6">
    <source>
        <dbReference type="ARBA" id="ARBA00022989"/>
    </source>
</evidence>
<dbReference type="InterPro" id="IPR009057">
    <property type="entry name" value="Homeodomain-like_sf"/>
</dbReference>
<dbReference type="PANTHER" id="PTHR45624">
    <property type="entry name" value="MITOCHONDRIAL BASIC AMINO ACIDS TRANSPORTER-RELATED"/>
    <property type="match status" value="1"/>
</dbReference>
<dbReference type="GO" id="GO:0003677">
    <property type="term" value="F:DNA binding"/>
    <property type="evidence" value="ECO:0007669"/>
    <property type="project" value="InterPro"/>
</dbReference>
<evidence type="ECO:0000313" key="14">
    <source>
        <dbReference type="Proteomes" id="UP001142489"/>
    </source>
</evidence>
<reference evidence="13" key="1">
    <citation type="journal article" date="2023" name="DNA Res.">
        <title>Chromosome-level genome assembly of Phrynocephalus forsythii using third-generation DNA sequencing and Hi-C analysis.</title>
        <authorList>
            <person name="Qi Y."/>
            <person name="Zhao W."/>
            <person name="Zhao Y."/>
            <person name="Niu C."/>
            <person name="Cao S."/>
            <person name="Zhang Y."/>
        </authorList>
    </citation>
    <scope>NUCLEOTIDE SEQUENCE</scope>
    <source>
        <tissue evidence="13">Muscle</tissue>
    </source>
</reference>
<organism evidence="13 14">
    <name type="scientific">Phrynocephalus forsythii</name>
    <dbReference type="NCBI Taxonomy" id="171643"/>
    <lineage>
        <taxon>Eukaryota</taxon>
        <taxon>Metazoa</taxon>
        <taxon>Chordata</taxon>
        <taxon>Craniata</taxon>
        <taxon>Vertebrata</taxon>
        <taxon>Euteleostomi</taxon>
        <taxon>Lepidosauria</taxon>
        <taxon>Squamata</taxon>
        <taxon>Bifurcata</taxon>
        <taxon>Unidentata</taxon>
        <taxon>Episquamata</taxon>
        <taxon>Toxicofera</taxon>
        <taxon>Iguania</taxon>
        <taxon>Acrodonta</taxon>
        <taxon>Agamidae</taxon>
        <taxon>Agaminae</taxon>
        <taxon>Phrynocephalus</taxon>
    </lineage>
</organism>
<accession>A0A9Q0X9V4</accession>
<dbReference type="PROSITE" id="PS50920">
    <property type="entry name" value="SOLCAR"/>
    <property type="match status" value="2"/>
</dbReference>
<dbReference type="GO" id="GO:0015074">
    <property type="term" value="P:DNA integration"/>
    <property type="evidence" value="ECO:0007669"/>
    <property type="project" value="InterPro"/>
</dbReference>
<evidence type="ECO:0000259" key="11">
    <source>
        <dbReference type="Pfam" id="PF01498"/>
    </source>
</evidence>
<feature type="repeat" description="Solcar" evidence="9">
    <location>
        <begin position="128"/>
        <end position="204"/>
    </location>
</feature>
<evidence type="ECO:0000256" key="7">
    <source>
        <dbReference type="ARBA" id="ARBA00023128"/>
    </source>
</evidence>
<evidence type="ECO:0000256" key="1">
    <source>
        <dbReference type="ARBA" id="ARBA00004225"/>
    </source>
</evidence>
<dbReference type="InterPro" id="IPR023395">
    <property type="entry name" value="MCP_dom_sf"/>
</dbReference>
<feature type="domain" description="Transposase Tc1-like" evidence="11">
    <location>
        <begin position="71"/>
        <end position="139"/>
    </location>
</feature>
<dbReference type="InterPro" id="IPR057667">
    <property type="entry name" value="HTH_SB"/>
</dbReference>
<comment type="caution">
    <text evidence="13">The sequence shown here is derived from an EMBL/GenBank/DDBJ whole genome shotgun (WGS) entry which is preliminary data.</text>
</comment>
<dbReference type="InterPro" id="IPR018108">
    <property type="entry name" value="MCP_transmembrane"/>
</dbReference>
<evidence type="ECO:0000313" key="13">
    <source>
        <dbReference type="EMBL" id="KAJ7307454.1"/>
    </source>
</evidence>
<evidence type="ECO:0000256" key="9">
    <source>
        <dbReference type="PROSITE-ProRule" id="PRU00282"/>
    </source>
</evidence>
<dbReference type="Proteomes" id="UP001142489">
    <property type="component" value="Unassembled WGS sequence"/>
</dbReference>
<keyword evidence="8 9" id="KW-0472">Membrane</keyword>
<dbReference type="GO" id="GO:0006313">
    <property type="term" value="P:DNA transposition"/>
    <property type="evidence" value="ECO:0007669"/>
    <property type="project" value="InterPro"/>
</dbReference>
<gene>
    <name evidence="13" type="ORF">JRQ81_009474</name>
</gene>
<feature type="repeat" description="Solcar" evidence="9">
    <location>
        <begin position="218"/>
        <end position="316"/>
    </location>
</feature>